<dbReference type="Pfam" id="PF12078">
    <property type="entry name" value="DUF3557"/>
    <property type="match status" value="1"/>
</dbReference>
<reference evidence="2" key="1">
    <citation type="submission" date="2016-11" db="UniProtKB">
        <authorList>
            <consortium name="WormBaseParasite"/>
        </authorList>
    </citation>
    <scope>IDENTIFICATION</scope>
</reference>
<sequence>MNSKPLTYESSKTVLQYMDPNLRILLSSRIPSIRTAEKAAPLKIEHLEIRSHIIKVNDTYYGCEVYRVDRKYKVPYPISGLTKLNSKWTCDVDEFGTRDYITKAGGLLPGNNGLRELNLFGFLDLENIPTDEGRLQKLKKRLKLETQRYNQLLIYRPKKEVIDDENDSFDFGTFKLSHCNRSDATGLFNKKALGLLKNEDMVKKAIDYMNERIKQMENELLPFENKKRNIRPKFEVHVAKQKRKVRAISPLEKVTVYPPSEGEQIDFEFLGRFKLLLFNEMFGWRPEFIHNLQNRLVICHAHAQNFLLSEDFLVLIRNWIENKKPVGTCFIFSIFDPREDFPIRVLKFVKTKYVNAPAEDNYVNIRMRNSAFLRICHEKDKDPRISIRMDVVSVERPHDLTNIKIEPIPYILY</sequence>
<dbReference type="WBParaSite" id="Csp11.Scaffold564.g4040.t2">
    <property type="protein sequence ID" value="Csp11.Scaffold564.g4040.t2"/>
    <property type="gene ID" value="Csp11.Scaffold564.g4040"/>
</dbReference>
<dbReference type="AlphaFoldDB" id="A0A1I7TAJ1"/>
<dbReference type="PANTHER" id="PTHR31379:SF1">
    <property type="entry name" value="F-BOX C PROTEIN-RELATED"/>
    <property type="match status" value="1"/>
</dbReference>
<evidence type="ECO:0000313" key="2">
    <source>
        <dbReference type="WBParaSite" id="Csp11.Scaffold564.g4040.t2"/>
    </source>
</evidence>
<organism evidence="1 2">
    <name type="scientific">Caenorhabditis tropicalis</name>
    <dbReference type="NCBI Taxonomy" id="1561998"/>
    <lineage>
        <taxon>Eukaryota</taxon>
        <taxon>Metazoa</taxon>
        <taxon>Ecdysozoa</taxon>
        <taxon>Nematoda</taxon>
        <taxon>Chromadorea</taxon>
        <taxon>Rhabditida</taxon>
        <taxon>Rhabditina</taxon>
        <taxon>Rhabditomorpha</taxon>
        <taxon>Rhabditoidea</taxon>
        <taxon>Rhabditidae</taxon>
        <taxon>Peloderinae</taxon>
        <taxon>Caenorhabditis</taxon>
    </lineage>
</organism>
<name>A0A1I7TAJ1_9PELO</name>
<protein>
    <submittedName>
        <fullName evidence="2">FBA_2 domain-containing protein</fullName>
    </submittedName>
</protein>
<keyword evidence="1" id="KW-1185">Reference proteome</keyword>
<dbReference type="Proteomes" id="UP000095282">
    <property type="component" value="Unplaced"/>
</dbReference>
<accession>A0A1I7TAJ1</accession>
<dbReference type="PANTHER" id="PTHR31379">
    <property type="entry name" value="F-BOX C PROTEIN-RELATED-RELATED"/>
    <property type="match status" value="1"/>
</dbReference>
<proteinExistence type="predicted"/>
<evidence type="ECO:0000313" key="1">
    <source>
        <dbReference type="Proteomes" id="UP000095282"/>
    </source>
</evidence>
<dbReference type="InterPro" id="IPR021942">
    <property type="entry name" value="DUF3557"/>
</dbReference>